<reference evidence="9 10" key="1">
    <citation type="submission" date="2020-08" db="EMBL/GenBank/DDBJ databases">
        <title>Genomic Encyclopedia of Type Strains, Phase III (KMG-III): the genomes of soil and plant-associated and newly described type strains.</title>
        <authorList>
            <person name="Whitman W."/>
        </authorList>
    </citation>
    <scope>NUCLEOTIDE SEQUENCE [LARGE SCALE GENOMIC DNA]</scope>
    <source>
        <strain evidence="9 10">CECT 7282</strain>
    </source>
</reference>
<keyword evidence="1" id="KW-0004">4Fe-4S</keyword>
<dbReference type="PANTHER" id="PTHR30352">
    <property type="entry name" value="PYRUVATE FORMATE-LYASE-ACTIVATING ENZYME"/>
    <property type="match status" value="1"/>
</dbReference>
<evidence type="ECO:0000256" key="7">
    <source>
        <dbReference type="PIRSR" id="PIRSR004869-50"/>
    </source>
</evidence>
<feature type="binding site" evidence="7">
    <location>
        <position position="94"/>
    </location>
    <ligand>
        <name>[4Fe-4S] cluster</name>
        <dbReference type="ChEBI" id="CHEBI:49883"/>
        <note>4Fe-4S-S-AdoMet</note>
    </ligand>
</feature>
<keyword evidence="5 7" id="KW-0408">Iron</keyword>
<keyword evidence="2" id="KW-0119">Carbohydrate metabolism</keyword>
<name>A0A839VIC3_9GAMM</name>
<dbReference type="Gene3D" id="3.20.20.70">
    <property type="entry name" value="Aldolase class I"/>
    <property type="match status" value="1"/>
</dbReference>
<dbReference type="SUPFAM" id="SSF102114">
    <property type="entry name" value="Radical SAM enzymes"/>
    <property type="match status" value="1"/>
</dbReference>
<dbReference type="EMBL" id="JACHXP010000029">
    <property type="protein sequence ID" value="MBB3192427.1"/>
    <property type="molecule type" value="Genomic_DNA"/>
</dbReference>
<dbReference type="InterPro" id="IPR016431">
    <property type="entry name" value="Pyrv-formate_lyase-activ_prd"/>
</dbReference>
<dbReference type="GO" id="GO:0051539">
    <property type="term" value="F:4 iron, 4 sulfur cluster binding"/>
    <property type="evidence" value="ECO:0007669"/>
    <property type="project" value="UniProtKB-KW"/>
</dbReference>
<dbReference type="PROSITE" id="PS51918">
    <property type="entry name" value="RADICAL_SAM"/>
    <property type="match status" value="1"/>
</dbReference>
<dbReference type="InterPro" id="IPR013785">
    <property type="entry name" value="Aldolase_TIM"/>
</dbReference>
<evidence type="ECO:0000313" key="10">
    <source>
        <dbReference type="Proteomes" id="UP000547614"/>
    </source>
</evidence>
<dbReference type="CDD" id="cd01335">
    <property type="entry name" value="Radical_SAM"/>
    <property type="match status" value="1"/>
</dbReference>
<comment type="cofactor">
    <cofactor evidence="7">
        <name>[4Fe-4S] cluster</name>
        <dbReference type="ChEBI" id="CHEBI:49883"/>
    </cofactor>
    <text evidence="7">Binds 1 [4Fe-4S] cluster. The cluster is coordinated with 3 cysteines and an exchangeable S-adenosyl-L-methionine.</text>
</comment>
<keyword evidence="9" id="KW-0456">Lyase</keyword>
<evidence type="ECO:0000259" key="8">
    <source>
        <dbReference type="PROSITE" id="PS51918"/>
    </source>
</evidence>
<dbReference type="RefSeq" id="WP_183328043.1">
    <property type="nucleotide sequence ID" value="NZ_JACHXP010000029.1"/>
</dbReference>
<proteinExistence type="predicted"/>
<dbReference type="EC" id="1.97.1.4" evidence="9"/>
<dbReference type="SFLD" id="SFLDG01101">
    <property type="entry name" value="Uncharacterised_Radical_SAM_Su"/>
    <property type="match status" value="1"/>
</dbReference>
<dbReference type="GO" id="GO:0046872">
    <property type="term" value="F:metal ion binding"/>
    <property type="evidence" value="ECO:0007669"/>
    <property type="project" value="UniProtKB-KW"/>
</dbReference>
<keyword evidence="10" id="KW-1185">Reference proteome</keyword>
<evidence type="ECO:0000256" key="3">
    <source>
        <dbReference type="ARBA" id="ARBA00022691"/>
    </source>
</evidence>
<dbReference type="PANTHER" id="PTHR30352:SF5">
    <property type="entry name" value="PYRUVATE FORMATE-LYASE 1-ACTIVATING ENZYME"/>
    <property type="match status" value="1"/>
</dbReference>
<evidence type="ECO:0000313" key="9">
    <source>
        <dbReference type="EMBL" id="MBB3192427.1"/>
    </source>
</evidence>
<evidence type="ECO:0000256" key="1">
    <source>
        <dbReference type="ARBA" id="ARBA00022485"/>
    </source>
</evidence>
<dbReference type="GO" id="GO:0016829">
    <property type="term" value="F:lyase activity"/>
    <property type="evidence" value="ECO:0007669"/>
    <property type="project" value="UniProtKB-KW"/>
</dbReference>
<dbReference type="PIRSF" id="PIRSF004869">
    <property type="entry name" value="PflX_prd"/>
    <property type="match status" value="1"/>
</dbReference>
<dbReference type="AlphaFoldDB" id="A0A839VIC3"/>
<organism evidence="9 10">
    <name type="scientific">Halomonas cerina</name>
    <dbReference type="NCBI Taxonomy" id="447424"/>
    <lineage>
        <taxon>Bacteria</taxon>
        <taxon>Pseudomonadati</taxon>
        <taxon>Pseudomonadota</taxon>
        <taxon>Gammaproteobacteria</taxon>
        <taxon>Oceanospirillales</taxon>
        <taxon>Halomonadaceae</taxon>
        <taxon>Halomonas</taxon>
    </lineage>
</organism>
<feature type="binding site" evidence="7">
    <location>
        <position position="90"/>
    </location>
    <ligand>
        <name>[4Fe-4S] cluster</name>
        <dbReference type="ChEBI" id="CHEBI:49883"/>
        <note>4Fe-4S-S-AdoMet</note>
    </ligand>
</feature>
<dbReference type="GO" id="GO:0043365">
    <property type="term" value="F:[formate-C-acetyltransferase]-activating enzyme activity"/>
    <property type="evidence" value="ECO:0007669"/>
    <property type="project" value="UniProtKB-EC"/>
</dbReference>
<keyword evidence="2" id="KW-0313">Glucose metabolism</keyword>
<gene>
    <name evidence="9" type="ORF">FHR94_003721</name>
</gene>
<feature type="domain" description="Radical SAM core" evidence="8">
    <location>
        <begin position="75"/>
        <end position="296"/>
    </location>
</feature>
<dbReference type="Pfam" id="PF04055">
    <property type="entry name" value="Radical_SAM"/>
    <property type="match status" value="1"/>
</dbReference>
<keyword evidence="9" id="KW-0670">Pyruvate</keyword>
<dbReference type="GO" id="GO:0006006">
    <property type="term" value="P:glucose metabolic process"/>
    <property type="evidence" value="ECO:0007669"/>
    <property type="project" value="UniProtKB-KW"/>
</dbReference>
<keyword evidence="3 7" id="KW-0949">S-adenosyl-L-methionine</keyword>
<evidence type="ECO:0000256" key="4">
    <source>
        <dbReference type="ARBA" id="ARBA00022723"/>
    </source>
</evidence>
<dbReference type="InterPro" id="IPR007197">
    <property type="entry name" value="rSAM"/>
</dbReference>
<keyword evidence="4 7" id="KW-0479">Metal-binding</keyword>
<evidence type="ECO:0000256" key="5">
    <source>
        <dbReference type="ARBA" id="ARBA00023004"/>
    </source>
</evidence>
<keyword evidence="9" id="KW-0560">Oxidoreductase</keyword>
<keyword evidence="6 7" id="KW-0411">Iron-sulfur</keyword>
<accession>A0A839VIC3</accession>
<dbReference type="SFLD" id="SFLDS00029">
    <property type="entry name" value="Radical_SAM"/>
    <property type="match status" value="1"/>
</dbReference>
<dbReference type="Proteomes" id="UP000547614">
    <property type="component" value="Unassembled WGS sequence"/>
</dbReference>
<comment type="caution">
    <text evidence="9">The sequence shown here is derived from an EMBL/GenBank/DDBJ whole genome shotgun (WGS) entry which is preliminary data.</text>
</comment>
<evidence type="ECO:0000256" key="6">
    <source>
        <dbReference type="ARBA" id="ARBA00023014"/>
    </source>
</evidence>
<feature type="binding site" evidence="7">
    <location>
        <position position="97"/>
    </location>
    <ligand>
        <name>[4Fe-4S] cluster</name>
        <dbReference type="ChEBI" id="CHEBI:49883"/>
        <note>4Fe-4S-S-AdoMet</note>
    </ligand>
</feature>
<sequence length="379" mass="41698">MTNDLGSSVHPTRHWHRLDDGRVQCDVCPRACKLREGQRGLCFVRARQDDRVVLTSYGRSSGFCLDPIEKKPLNHFLPGTSVLSFGTAGCNLACKFCQNWDMSKSREMDTLADAASPGTLAEAAASMGAHSVAYTYNDPVIFMEYAMDVADACRERGVHSVAVTAGYICDAPRREFFAHMDAANVDLKAFTEGFYRKICGGQLGAVLDTLLYLHHETDVWLEITTLLIPGENDSSPEIEALSRWVVEHLGPDVPLHFTAFHPDWKMRDTPPTPPATLSRAREIALTNGVRHAFTGNVHDPAGSSTYCHGCGELLIERDWYVLSTWNLTDDGHCRHCGTACAGVFAGPPGQWGRRRQPVRLAEAVPEAAPATASTRIRDL</sequence>
<dbReference type="InterPro" id="IPR034457">
    <property type="entry name" value="Organic_radical-activating"/>
</dbReference>
<dbReference type="InterPro" id="IPR027596">
    <property type="entry name" value="AmmeMemoSam_rS"/>
</dbReference>
<dbReference type="InterPro" id="IPR058240">
    <property type="entry name" value="rSAM_sf"/>
</dbReference>
<protein>
    <submittedName>
        <fullName evidence="9">Pyruvate formate lyase activating enzyme</fullName>
        <ecNumber evidence="9">1.97.1.4</ecNumber>
    </submittedName>
</protein>
<dbReference type="NCBIfam" id="TIGR04337">
    <property type="entry name" value="AmmeMemoSam_rS"/>
    <property type="match status" value="1"/>
</dbReference>
<evidence type="ECO:0000256" key="2">
    <source>
        <dbReference type="ARBA" id="ARBA00022526"/>
    </source>
</evidence>